<dbReference type="SUPFAM" id="SSF52833">
    <property type="entry name" value="Thioredoxin-like"/>
    <property type="match status" value="1"/>
</dbReference>
<name>A0AAU7KCH8_9GAMM</name>
<dbReference type="PROSITE" id="PS50405">
    <property type="entry name" value="GST_CTER"/>
    <property type="match status" value="1"/>
</dbReference>
<dbReference type="RefSeq" id="WP_222569477.1">
    <property type="nucleotide sequence ID" value="NZ_CP098827.1"/>
</dbReference>
<dbReference type="EMBL" id="CP098827">
    <property type="protein sequence ID" value="XBO69099.1"/>
    <property type="molecule type" value="Genomic_DNA"/>
</dbReference>
<organism evidence="6">
    <name type="scientific">Halomonas sp. RT37</name>
    <dbReference type="NCBI Taxonomy" id="2950872"/>
    <lineage>
        <taxon>Bacteria</taxon>
        <taxon>Pseudomonadati</taxon>
        <taxon>Pseudomonadota</taxon>
        <taxon>Gammaproteobacteria</taxon>
        <taxon>Oceanospirillales</taxon>
        <taxon>Halomonadaceae</taxon>
        <taxon>Halomonas</taxon>
    </lineage>
</organism>
<dbReference type="PANTHER" id="PTHR44051:SF9">
    <property type="entry name" value="GLUTATHIONE S-TRANSFERASE 1"/>
    <property type="match status" value="1"/>
</dbReference>
<reference evidence="6" key="1">
    <citation type="submission" date="2022-06" db="EMBL/GenBank/DDBJ databases">
        <title>A novel DMS-producing enzyme.</title>
        <authorList>
            <person name="Zhang Y."/>
        </authorList>
    </citation>
    <scope>NUCLEOTIDE SEQUENCE</scope>
    <source>
        <strain evidence="6">RT37</strain>
    </source>
</reference>
<dbReference type="PANTHER" id="PTHR44051">
    <property type="entry name" value="GLUTATHIONE S-TRANSFERASE-RELATED"/>
    <property type="match status" value="1"/>
</dbReference>
<dbReference type="AlphaFoldDB" id="A0AAU7KCH8"/>
<evidence type="ECO:0000256" key="3">
    <source>
        <dbReference type="ARBA" id="ARBA00047960"/>
    </source>
</evidence>
<dbReference type="InterPro" id="IPR036249">
    <property type="entry name" value="Thioredoxin-like_sf"/>
</dbReference>
<evidence type="ECO:0000259" key="5">
    <source>
        <dbReference type="PROSITE" id="PS50405"/>
    </source>
</evidence>
<dbReference type="SFLD" id="SFLDS00019">
    <property type="entry name" value="Glutathione_Transferase_(cytos"/>
    <property type="match status" value="1"/>
</dbReference>
<sequence>MIVVHHLENSRSLRIVWLLEELGVDYEIRQYARDPKTMLAPAALKQVHPLGKSPVITDEDAGSRVVAESGAIIDYLLRRFDTEHRLWPEPSSADTTDFVFWMHHAEASAMPPLVMNLVFSRLGKPPVPALMRPLGRLFAEGVRKQYLGPEIRRLMDFWEHSLEGREWFAGERFSAADIQMSFPLLALEGRGQLGDHPQLGAFVERCRQRPGYVRAVERGGELSL</sequence>
<dbReference type="CDD" id="cd03189">
    <property type="entry name" value="GST_C_GTT1_like"/>
    <property type="match status" value="1"/>
</dbReference>
<dbReference type="SFLD" id="SFLDG00358">
    <property type="entry name" value="Main_(cytGST)"/>
    <property type="match status" value="1"/>
</dbReference>
<proteinExistence type="predicted"/>
<feature type="domain" description="GST C-terminal" evidence="5">
    <location>
        <begin position="104"/>
        <end position="224"/>
    </location>
</feature>
<dbReference type="InterPro" id="IPR040079">
    <property type="entry name" value="Glutathione_S-Trfase"/>
</dbReference>
<dbReference type="FunFam" id="3.40.30.10:FF:000156">
    <property type="entry name" value="Glutathione S-transferase 1"/>
    <property type="match status" value="1"/>
</dbReference>
<dbReference type="SFLD" id="SFLDG01150">
    <property type="entry name" value="Main.1:_Beta-like"/>
    <property type="match status" value="1"/>
</dbReference>
<dbReference type="SUPFAM" id="SSF47616">
    <property type="entry name" value="GST C-terminal domain-like"/>
    <property type="match status" value="1"/>
</dbReference>
<evidence type="ECO:0000313" key="6">
    <source>
        <dbReference type="EMBL" id="XBO69099.1"/>
    </source>
</evidence>
<dbReference type="Gene3D" id="3.40.30.10">
    <property type="entry name" value="Glutaredoxin"/>
    <property type="match status" value="1"/>
</dbReference>
<dbReference type="InterPro" id="IPR004046">
    <property type="entry name" value="GST_C"/>
</dbReference>
<evidence type="ECO:0000256" key="1">
    <source>
        <dbReference type="ARBA" id="ARBA00012452"/>
    </source>
</evidence>
<evidence type="ECO:0000259" key="4">
    <source>
        <dbReference type="PROSITE" id="PS50404"/>
    </source>
</evidence>
<protein>
    <recommendedName>
        <fullName evidence="1">glutathione transferase</fullName>
        <ecNumber evidence="1">2.5.1.18</ecNumber>
    </recommendedName>
</protein>
<keyword evidence="2" id="KW-0808">Transferase</keyword>
<comment type="catalytic activity">
    <reaction evidence="3">
        <text>RX + glutathione = an S-substituted glutathione + a halide anion + H(+)</text>
        <dbReference type="Rhea" id="RHEA:16437"/>
        <dbReference type="ChEBI" id="CHEBI:15378"/>
        <dbReference type="ChEBI" id="CHEBI:16042"/>
        <dbReference type="ChEBI" id="CHEBI:17792"/>
        <dbReference type="ChEBI" id="CHEBI:57925"/>
        <dbReference type="ChEBI" id="CHEBI:90779"/>
        <dbReference type="EC" id="2.5.1.18"/>
    </reaction>
</comment>
<evidence type="ECO:0000256" key="2">
    <source>
        <dbReference type="ARBA" id="ARBA00022679"/>
    </source>
</evidence>
<dbReference type="GO" id="GO:0004601">
    <property type="term" value="F:peroxidase activity"/>
    <property type="evidence" value="ECO:0007669"/>
    <property type="project" value="UniProtKB-ARBA"/>
</dbReference>
<dbReference type="Pfam" id="PF13409">
    <property type="entry name" value="GST_N_2"/>
    <property type="match status" value="1"/>
</dbReference>
<dbReference type="InterPro" id="IPR036282">
    <property type="entry name" value="Glutathione-S-Trfase_C_sf"/>
</dbReference>
<accession>A0AAU7KCH8</accession>
<dbReference type="EC" id="2.5.1.18" evidence="1"/>
<dbReference type="InterPro" id="IPR010987">
    <property type="entry name" value="Glutathione-S-Trfase_C-like"/>
</dbReference>
<dbReference type="InterPro" id="IPR004045">
    <property type="entry name" value="Glutathione_S-Trfase_N"/>
</dbReference>
<dbReference type="PROSITE" id="PS50404">
    <property type="entry name" value="GST_NTER"/>
    <property type="match status" value="1"/>
</dbReference>
<gene>
    <name evidence="6" type="ORF">NFG58_10640</name>
</gene>
<dbReference type="CDD" id="cd03046">
    <property type="entry name" value="GST_N_GTT1_like"/>
    <property type="match status" value="1"/>
</dbReference>
<dbReference type="GO" id="GO:0004364">
    <property type="term" value="F:glutathione transferase activity"/>
    <property type="evidence" value="ECO:0007669"/>
    <property type="project" value="UniProtKB-EC"/>
</dbReference>
<dbReference type="Gene3D" id="1.20.1050.10">
    <property type="match status" value="1"/>
</dbReference>
<feature type="domain" description="GST N-terminal" evidence="4">
    <location>
        <begin position="1"/>
        <end position="84"/>
    </location>
</feature>
<dbReference type="Pfam" id="PF00043">
    <property type="entry name" value="GST_C"/>
    <property type="match status" value="1"/>
</dbReference>
<dbReference type="GO" id="GO:0005737">
    <property type="term" value="C:cytoplasm"/>
    <property type="evidence" value="ECO:0007669"/>
    <property type="project" value="UniProtKB-ARBA"/>
</dbReference>